<protein>
    <submittedName>
        <fullName evidence="3">DDE family transposase</fullName>
    </submittedName>
</protein>
<dbReference type="InterPro" id="IPR002559">
    <property type="entry name" value="Transposase_11"/>
</dbReference>
<dbReference type="RefSeq" id="WP_146199184.1">
    <property type="nucleotide sequence ID" value="NZ_QGGO01000019.1"/>
</dbReference>
<dbReference type="EMBL" id="QGGO01000019">
    <property type="protein sequence ID" value="PWK22603.1"/>
    <property type="molecule type" value="Genomic_DNA"/>
</dbReference>
<keyword evidence="1" id="KW-0812">Transmembrane</keyword>
<dbReference type="PANTHER" id="PTHR33258:SF1">
    <property type="entry name" value="TRANSPOSASE INSL FOR INSERTION SEQUENCE ELEMENT IS186A-RELATED"/>
    <property type="match status" value="1"/>
</dbReference>
<dbReference type="GO" id="GO:0003677">
    <property type="term" value="F:DNA binding"/>
    <property type="evidence" value="ECO:0007669"/>
    <property type="project" value="InterPro"/>
</dbReference>
<evidence type="ECO:0000259" key="2">
    <source>
        <dbReference type="Pfam" id="PF01609"/>
    </source>
</evidence>
<dbReference type="AlphaFoldDB" id="A0A316E1G0"/>
<feature type="non-terminal residue" evidence="3">
    <location>
        <position position="1"/>
    </location>
</feature>
<feature type="domain" description="Transposase IS4-like" evidence="2">
    <location>
        <begin position="4"/>
        <end position="57"/>
    </location>
</feature>
<name>A0A316E1G0_9BACT</name>
<gene>
    <name evidence="3" type="ORF">LV89_03315</name>
</gene>
<dbReference type="PANTHER" id="PTHR33258">
    <property type="entry name" value="TRANSPOSASE INSL FOR INSERTION SEQUENCE ELEMENT IS186A-RELATED"/>
    <property type="match status" value="1"/>
</dbReference>
<dbReference type="SUPFAM" id="SSF53098">
    <property type="entry name" value="Ribonuclease H-like"/>
    <property type="match status" value="1"/>
</dbReference>
<accession>A0A316E1G0</accession>
<keyword evidence="1" id="KW-1133">Transmembrane helix</keyword>
<proteinExistence type="predicted"/>
<dbReference type="Proteomes" id="UP000245489">
    <property type="component" value="Unassembled WGS sequence"/>
</dbReference>
<comment type="caution">
    <text evidence="3">The sequence shown here is derived from an EMBL/GenBank/DDBJ whole genome shotgun (WGS) entry which is preliminary data.</text>
</comment>
<dbReference type="Gene3D" id="3.90.350.10">
    <property type="entry name" value="Transposase Inhibitor Protein From Tn5, Chain A, domain 1"/>
    <property type="match status" value="1"/>
</dbReference>
<reference evidence="3 4" key="1">
    <citation type="submission" date="2018-05" db="EMBL/GenBank/DDBJ databases">
        <title>Genomic Encyclopedia of Archaeal and Bacterial Type Strains, Phase II (KMG-II): from individual species to whole genera.</title>
        <authorList>
            <person name="Goeker M."/>
        </authorList>
    </citation>
    <scope>NUCLEOTIDE SEQUENCE [LARGE SCALE GENOMIC DNA]</scope>
    <source>
        <strain evidence="3 4">DSM 22214</strain>
    </source>
</reference>
<evidence type="ECO:0000313" key="3">
    <source>
        <dbReference type="EMBL" id="PWK22603.1"/>
    </source>
</evidence>
<keyword evidence="4" id="KW-1185">Reference proteome</keyword>
<dbReference type="GO" id="GO:0006313">
    <property type="term" value="P:DNA transposition"/>
    <property type="evidence" value="ECO:0007669"/>
    <property type="project" value="InterPro"/>
</dbReference>
<dbReference type="OrthoDB" id="7327264at2"/>
<organism evidence="3 4">
    <name type="scientific">Arcicella aurantiaca</name>
    <dbReference type="NCBI Taxonomy" id="591202"/>
    <lineage>
        <taxon>Bacteria</taxon>
        <taxon>Pseudomonadati</taxon>
        <taxon>Bacteroidota</taxon>
        <taxon>Cytophagia</taxon>
        <taxon>Cytophagales</taxon>
        <taxon>Flectobacillaceae</taxon>
        <taxon>Arcicella</taxon>
    </lineage>
</organism>
<sequence length="111" mass="13196">NILEDLTAIDITDIYRLRWEIERFFRFIKQNLNFSHLISRDYNAIKNMAYVMLIAAMFIALYAKLNERNGFKINKLKFLYELEAELVKELIILCKGDPNLLNQYFHAGFGQ</sequence>
<evidence type="ECO:0000313" key="4">
    <source>
        <dbReference type="Proteomes" id="UP000245489"/>
    </source>
</evidence>
<dbReference type="GO" id="GO:0004803">
    <property type="term" value="F:transposase activity"/>
    <property type="evidence" value="ECO:0007669"/>
    <property type="project" value="InterPro"/>
</dbReference>
<evidence type="ECO:0000256" key="1">
    <source>
        <dbReference type="SAM" id="Phobius"/>
    </source>
</evidence>
<feature type="transmembrane region" description="Helical" evidence="1">
    <location>
        <begin position="48"/>
        <end position="65"/>
    </location>
</feature>
<dbReference type="Pfam" id="PF01609">
    <property type="entry name" value="DDE_Tnp_1"/>
    <property type="match status" value="1"/>
</dbReference>
<keyword evidence="1" id="KW-0472">Membrane</keyword>
<dbReference type="InterPro" id="IPR012337">
    <property type="entry name" value="RNaseH-like_sf"/>
</dbReference>